<proteinExistence type="predicted"/>
<accession>A0A2N3PMC1</accession>
<sequence>MSTTHRHLSPEIVTEALQSAGYRVQAAPGAAGAPVLVSATGGLPFEVRFFNPLPPAGATGAAWADAAFRAAFRVQGDLPLSLVNSWNATHRFARLLLAGDTGASNAWLILEMDVIALGGVLADNLRAHLEIWDRLIPELVAWLRAELPKLAKAAPIAEPAAPDAPQAVAPDEAAQ</sequence>
<name>A0A2N3PMC1_9PROT</name>
<protein>
    <recommendedName>
        <fullName evidence="3">YbjN domain-containing protein</fullName>
    </recommendedName>
</protein>
<organism evidence="1 2">
    <name type="scientific">Telmatospirillum siberiense</name>
    <dbReference type="NCBI Taxonomy" id="382514"/>
    <lineage>
        <taxon>Bacteria</taxon>
        <taxon>Pseudomonadati</taxon>
        <taxon>Pseudomonadota</taxon>
        <taxon>Alphaproteobacteria</taxon>
        <taxon>Rhodospirillales</taxon>
        <taxon>Rhodospirillaceae</taxon>
        <taxon>Telmatospirillum</taxon>
    </lineage>
</organism>
<dbReference type="InterPro" id="IPR019660">
    <property type="entry name" value="Put_sensory_transdc_reg_YbjN"/>
</dbReference>
<dbReference type="Proteomes" id="UP000233293">
    <property type="component" value="Unassembled WGS sequence"/>
</dbReference>
<evidence type="ECO:0000313" key="2">
    <source>
        <dbReference type="Proteomes" id="UP000233293"/>
    </source>
</evidence>
<keyword evidence="2" id="KW-1185">Reference proteome</keyword>
<dbReference type="OrthoDB" id="8719709at2"/>
<dbReference type="Pfam" id="PF10722">
    <property type="entry name" value="YbjN"/>
    <property type="match status" value="1"/>
</dbReference>
<dbReference type="RefSeq" id="WP_101253630.1">
    <property type="nucleotide sequence ID" value="NZ_PIUM01000053.1"/>
</dbReference>
<dbReference type="AlphaFoldDB" id="A0A2N3PMC1"/>
<evidence type="ECO:0000313" key="1">
    <source>
        <dbReference type="EMBL" id="PKU21540.1"/>
    </source>
</evidence>
<reference evidence="2" key="1">
    <citation type="submission" date="2017-12" db="EMBL/GenBank/DDBJ databases">
        <title>Draft genome sequence of Telmatospirillum siberiense 26-4b1T, an acidotolerant peatland alphaproteobacterium potentially involved in sulfur cycling.</title>
        <authorList>
            <person name="Hausmann B."/>
            <person name="Pjevac P."/>
            <person name="Schreck K."/>
            <person name="Herbold C.W."/>
            <person name="Daims H."/>
            <person name="Wagner M."/>
            <person name="Pester M."/>
            <person name="Loy A."/>
        </authorList>
    </citation>
    <scope>NUCLEOTIDE SEQUENCE [LARGE SCALE GENOMIC DNA]</scope>
    <source>
        <strain evidence="2">26-4b1</strain>
    </source>
</reference>
<comment type="caution">
    <text evidence="1">The sequence shown here is derived from an EMBL/GenBank/DDBJ whole genome shotgun (WGS) entry which is preliminary data.</text>
</comment>
<gene>
    <name evidence="1" type="ORF">CWS72_26260</name>
</gene>
<dbReference type="EMBL" id="PIUM01000053">
    <property type="protein sequence ID" value="PKU21540.1"/>
    <property type="molecule type" value="Genomic_DNA"/>
</dbReference>
<evidence type="ECO:0008006" key="3">
    <source>
        <dbReference type="Google" id="ProtNLM"/>
    </source>
</evidence>